<dbReference type="EMBL" id="JTDK01000009">
    <property type="protein sequence ID" value="KHK97659.1"/>
    <property type="molecule type" value="Genomic_DNA"/>
</dbReference>
<reference evidence="6 7" key="1">
    <citation type="submission" date="2014-11" db="EMBL/GenBank/DDBJ databases">
        <title>Genome sequence of Microbacterium mangrovi MUSC 115(T).</title>
        <authorList>
            <person name="Lee L.-H."/>
        </authorList>
    </citation>
    <scope>NUCLEOTIDE SEQUENCE [LARGE SCALE GENOMIC DNA]</scope>
    <source>
        <strain evidence="6 7">MUSC 115</strain>
    </source>
</reference>
<dbReference type="AlphaFoldDB" id="A0A0B2A2C9"/>
<evidence type="ECO:0000256" key="2">
    <source>
        <dbReference type="ARBA" id="ARBA00022676"/>
    </source>
</evidence>
<accession>A0A0B2A2C9</accession>
<dbReference type="InterPro" id="IPR050194">
    <property type="entry name" value="Glycosyltransferase_grp1"/>
</dbReference>
<dbReference type="GO" id="GO:0016757">
    <property type="term" value="F:glycosyltransferase activity"/>
    <property type="evidence" value="ECO:0007669"/>
    <property type="project" value="UniProtKB-KW"/>
</dbReference>
<dbReference type="Pfam" id="PF13439">
    <property type="entry name" value="Glyco_transf_4"/>
    <property type="match status" value="1"/>
</dbReference>
<gene>
    <name evidence="6" type="ORF">LK09_10685</name>
</gene>
<evidence type="ECO:0000259" key="5">
    <source>
        <dbReference type="Pfam" id="PF13439"/>
    </source>
</evidence>
<evidence type="ECO:0000259" key="4">
    <source>
        <dbReference type="Pfam" id="PF00534"/>
    </source>
</evidence>
<organism evidence="6 7">
    <name type="scientific">Microbacterium mangrovi</name>
    <dbReference type="NCBI Taxonomy" id="1348253"/>
    <lineage>
        <taxon>Bacteria</taxon>
        <taxon>Bacillati</taxon>
        <taxon>Actinomycetota</taxon>
        <taxon>Actinomycetes</taxon>
        <taxon>Micrococcales</taxon>
        <taxon>Microbacteriaceae</taxon>
        <taxon>Microbacterium</taxon>
    </lineage>
</organism>
<keyword evidence="7" id="KW-1185">Reference proteome</keyword>
<feature type="domain" description="Glycosyl transferase family 1" evidence="4">
    <location>
        <begin position="227"/>
        <end position="335"/>
    </location>
</feature>
<dbReference type="InterPro" id="IPR001296">
    <property type="entry name" value="Glyco_trans_1"/>
</dbReference>
<dbReference type="PANTHER" id="PTHR45947">
    <property type="entry name" value="SULFOQUINOVOSYL TRANSFERASE SQD2"/>
    <property type="match status" value="1"/>
</dbReference>
<proteinExistence type="predicted"/>
<dbReference type="STRING" id="1348253.LK09_10685"/>
<feature type="domain" description="Glycosyltransferase subfamily 4-like N-terminal" evidence="5">
    <location>
        <begin position="15"/>
        <end position="212"/>
    </location>
</feature>
<dbReference type="Pfam" id="PF00534">
    <property type="entry name" value="Glycos_transf_1"/>
    <property type="match status" value="1"/>
</dbReference>
<dbReference type="PANTHER" id="PTHR45947:SF3">
    <property type="entry name" value="SULFOQUINOVOSYL TRANSFERASE SQD2"/>
    <property type="match status" value="1"/>
</dbReference>
<comment type="caution">
    <text evidence="6">The sequence shown here is derived from an EMBL/GenBank/DDBJ whole genome shotgun (WGS) entry which is preliminary data.</text>
</comment>
<keyword evidence="3 6" id="KW-0808">Transferase</keyword>
<keyword evidence="2" id="KW-0328">Glycosyltransferase</keyword>
<dbReference type="SUPFAM" id="SSF53756">
    <property type="entry name" value="UDP-Glycosyltransferase/glycogen phosphorylase"/>
    <property type="match status" value="1"/>
</dbReference>
<protein>
    <recommendedName>
        <fullName evidence="1">D-inositol 3-phosphate glycosyltransferase</fullName>
    </recommendedName>
</protein>
<sequence>MHILFFGDQHPLSLGGAQVSMRLQRQYLERAGHTVTVVTPRPHGALARAAAGDAAYLDLPSFPVALDREYAFTWPGRPTDRVLDDALRRRAPVDLVHVQADFWGAVIGHRYAARAGVPVVHTMHNRVDVGIRATVPFPGAVLRGIGAWQQSLLPAGHPVAGTDGWAYQRRFAVRSDAVTAPSGHFARRLERAGVRTRSGGGVDVVWNGIDDDLLDRVRAEVPVPRRPGPARLVWIGRMSPEKRLLPFLRALAVSGVEAEVDVLGGGGQLRAARRLVEKERPRASVTFSGRIPYVDVLRRLAAADALVQTSIGFETQGMTPFEAAALGTPTIVSDPDIGGELHAGLWQVPAAPDPQARVQALAATLRQAAADIASGDAPEPSAEVGRTFHQSSRTAAMLEVYERVRRERCSA</sequence>
<dbReference type="RefSeq" id="WP_039399111.1">
    <property type="nucleotide sequence ID" value="NZ_JTDK01000009.1"/>
</dbReference>
<dbReference type="GO" id="GO:1901137">
    <property type="term" value="P:carbohydrate derivative biosynthetic process"/>
    <property type="evidence" value="ECO:0007669"/>
    <property type="project" value="UniProtKB-ARBA"/>
</dbReference>
<evidence type="ECO:0000256" key="1">
    <source>
        <dbReference type="ARBA" id="ARBA00021292"/>
    </source>
</evidence>
<dbReference type="Gene3D" id="3.40.50.2000">
    <property type="entry name" value="Glycogen Phosphorylase B"/>
    <property type="match status" value="2"/>
</dbReference>
<dbReference type="OrthoDB" id="4562574at2"/>
<dbReference type="InterPro" id="IPR028098">
    <property type="entry name" value="Glyco_trans_4-like_N"/>
</dbReference>
<evidence type="ECO:0000313" key="7">
    <source>
        <dbReference type="Proteomes" id="UP000031030"/>
    </source>
</evidence>
<name>A0A0B2A2C9_9MICO</name>
<evidence type="ECO:0000256" key="3">
    <source>
        <dbReference type="ARBA" id="ARBA00022679"/>
    </source>
</evidence>
<evidence type="ECO:0000313" key="6">
    <source>
        <dbReference type="EMBL" id="KHK97659.1"/>
    </source>
</evidence>
<dbReference type="Proteomes" id="UP000031030">
    <property type="component" value="Unassembled WGS sequence"/>
</dbReference>